<evidence type="ECO:0000256" key="9">
    <source>
        <dbReference type="ARBA" id="ARBA00022989"/>
    </source>
</evidence>
<feature type="transmembrane region" description="Helical" evidence="13">
    <location>
        <begin position="396"/>
        <end position="417"/>
    </location>
</feature>
<evidence type="ECO:0000256" key="6">
    <source>
        <dbReference type="ARBA" id="ARBA00022449"/>
    </source>
</evidence>
<dbReference type="NCBIfam" id="TIGR00797">
    <property type="entry name" value="matE"/>
    <property type="match status" value="1"/>
</dbReference>
<evidence type="ECO:0000256" key="10">
    <source>
        <dbReference type="ARBA" id="ARBA00023065"/>
    </source>
</evidence>
<evidence type="ECO:0000313" key="15">
    <source>
        <dbReference type="Proteomes" id="UP001451571"/>
    </source>
</evidence>
<evidence type="ECO:0000256" key="1">
    <source>
        <dbReference type="ARBA" id="ARBA00003408"/>
    </source>
</evidence>
<evidence type="ECO:0000256" key="4">
    <source>
        <dbReference type="ARBA" id="ARBA00020268"/>
    </source>
</evidence>
<keyword evidence="10" id="KW-0406">Ion transport</keyword>
<sequence>MKRFIGDKKFYMMVLAIAIPIMIQNGITNFVSMLDNIMVGRIGTEQMSGVAIVNQLIFVFNICIFGGVSGAGIFTAQFFGSGDHKGVRDTFRIKILISLGITVIGLAVFSLYGERLIGLYLHETNDSGAVNATLIYAKQYLRIMMLEIVPFAFVQAYASTLRETGETVIPMKAGIAAVFVNLILNYILIYGKFGAPALGVEGAAIATTIARFVEFGIIAGWTYKHREMYQFIKGAYRSFHIPAQLIGKVAVFGTPLMVNEILWASGQAMLTQCYSVRGLSVVAAFNISSTISNVFNVVFIAMGSSVGIIVGQLLGAGKMEEAKDTDRKLIFFSVVSCVGIGLLMSLFAPFFPMIYNTTTEIRQLATRFIVVASLCMPLYAFMHATYFTLRSGGKTWITFFFDSVYVWVVNIPLAFVLTRYTGLYIITLYLICQLVDIIKCIIGFVLVKKGVWMQKIIEVEK</sequence>
<dbReference type="InterPro" id="IPR002528">
    <property type="entry name" value="MATE_fam"/>
</dbReference>
<feature type="transmembrane region" description="Helical" evidence="13">
    <location>
        <begin position="297"/>
        <end position="317"/>
    </location>
</feature>
<dbReference type="Proteomes" id="UP001451571">
    <property type="component" value="Chromosome"/>
</dbReference>
<gene>
    <name evidence="14" type="ORF">V6984_11610</name>
</gene>
<keyword evidence="8 13" id="KW-0812">Transmembrane</keyword>
<dbReference type="PIRSF" id="PIRSF006603">
    <property type="entry name" value="DinF"/>
    <property type="match status" value="1"/>
</dbReference>
<protein>
    <recommendedName>
        <fullName evidence="4">Probable multidrug resistance protein NorM</fullName>
    </recommendedName>
    <alternativeName>
        <fullName evidence="12">Multidrug-efflux transporter</fullName>
    </alternativeName>
</protein>
<dbReference type="PANTHER" id="PTHR43298:SF2">
    <property type="entry name" value="FMN_FAD EXPORTER YEEO-RELATED"/>
    <property type="match status" value="1"/>
</dbReference>
<feature type="transmembrane region" description="Helical" evidence="13">
    <location>
        <begin position="12"/>
        <end position="32"/>
    </location>
</feature>
<evidence type="ECO:0000256" key="2">
    <source>
        <dbReference type="ARBA" id="ARBA00004651"/>
    </source>
</evidence>
<evidence type="ECO:0000256" key="3">
    <source>
        <dbReference type="ARBA" id="ARBA00010199"/>
    </source>
</evidence>
<proteinExistence type="inferred from homology"/>
<keyword evidence="5" id="KW-0813">Transport</keyword>
<evidence type="ECO:0000256" key="13">
    <source>
        <dbReference type="SAM" id="Phobius"/>
    </source>
</evidence>
<feature type="transmembrane region" description="Helical" evidence="13">
    <location>
        <begin position="203"/>
        <end position="223"/>
    </location>
</feature>
<feature type="transmembrane region" description="Helical" evidence="13">
    <location>
        <begin position="52"/>
        <end position="79"/>
    </location>
</feature>
<organism evidence="14 15">
    <name type="scientific">Kineothrix sedimenti</name>
    <dbReference type="NCBI Taxonomy" id="3123317"/>
    <lineage>
        <taxon>Bacteria</taxon>
        <taxon>Bacillati</taxon>
        <taxon>Bacillota</taxon>
        <taxon>Clostridia</taxon>
        <taxon>Lachnospirales</taxon>
        <taxon>Lachnospiraceae</taxon>
        <taxon>Kineothrix</taxon>
    </lineage>
</organism>
<reference evidence="14 15" key="1">
    <citation type="submission" date="2024-02" db="EMBL/GenBank/DDBJ databases">
        <title>Bacterial strain from lacustrine sediment.</title>
        <authorList>
            <person name="Petit C."/>
            <person name="Fadhlaoui K."/>
        </authorList>
    </citation>
    <scope>NUCLEOTIDE SEQUENCE [LARGE SCALE GENOMIC DNA]</scope>
    <source>
        <strain evidence="14 15">IPX-CK</strain>
    </source>
</reference>
<keyword evidence="7" id="KW-1003">Cell membrane</keyword>
<feature type="transmembrane region" description="Helical" evidence="13">
    <location>
        <begin position="173"/>
        <end position="191"/>
    </location>
</feature>
<dbReference type="InterPro" id="IPR048279">
    <property type="entry name" value="MdtK-like"/>
</dbReference>
<evidence type="ECO:0000256" key="5">
    <source>
        <dbReference type="ARBA" id="ARBA00022448"/>
    </source>
</evidence>
<dbReference type="InterPro" id="IPR050222">
    <property type="entry name" value="MATE_MdtK"/>
</dbReference>
<keyword evidence="9 13" id="KW-1133">Transmembrane helix</keyword>
<evidence type="ECO:0000256" key="8">
    <source>
        <dbReference type="ARBA" id="ARBA00022692"/>
    </source>
</evidence>
<keyword evidence="15" id="KW-1185">Reference proteome</keyword>
<comment type="function">
    <text evidence="1">Multidrug efflux pump.</text>
</comment>
<name>A0ABZ3ES85_9FIRM</name>
<evidence type="ECO:0000256" key="11">
    <source>
        <dbReference type="ARBA" id="ARBA00023136"/>
    </source>
</evidence>
<feature type="transmembrane region" description="Helical" evidence="13">
    <location>
        <begin position="329"/>
        <end position="348"/>
    </location>
</feature>
<dbReference type="RefSeq" id="WP_342755799.1">
    <property type="nucleotide sequence ID" value="NZ_CP146256.1"/>
</dbReference>
<evidence type="ECO:0000256" key="12">
    <source>
        <dbReference type="ARBA" id="ARBA00031636"/>
    </source>
</evidence>
<feature type="transmembrane region" description="Helical" evidence="13">
    <location>
        <begin position="91"/>
        <end position="112"/>
    </location>
</feature>
<feature type="transmembrane region" description="Helical" evidence="13">
    <location>
        <begin position="423"/>
        <end position="447"/>
    </location>
</feature>
<evidence type="ECO:0000256" key="7">
    <source>
        <dbReference type="ARBA" id="ARBA00022475"/>
    </source>
</evidence>
<keyword evidence="6" id="KW-0050">Antiport</keyword>
<feature type="transmembrane region" description="Helical" evidence="13">
    <location>
        <begin position="368"/>
        <end position="389"/>
    </location>
</feature>
<dbReference type="Pfam" id="PF01554">
    <property type="entry name" value="MatE"/>
    <property type="match status" value="2"/>
</dbReference>
<accession>A0ABZ3ES85</accession>
<comment type="similarity">
    <text evidence="3">Belongs to the multi antimicrobial extrusion (MATE) (TC 2.A.66.1) family.</text>
</comment>
<dbReference type="PANTHER" id="PTHR43298">
    <property type="entry name" value="MULTIDRUG RESISTANCE PROTEIN NORM-RELATED"/>
    <property type="match status" value="1"/>
</dbReference>
<comment type="subcellular location">
    <subcellularLocation>
        <location evidence="2">Cell membrane</location>
        <topology evidence="2">Multi-pass membrane protein</topology>
    </subcellularLocation>
</comment>
<evidence type="ECO:0000313" key="14">
    <source>
        <dbReference type="EMBL" id="XAH72179.1"/>
    </source>
</evidence>
<dbReference type="EMBL" id="CP146256">
    <property type="protein sequence ID" value="XAH72179.1"/>
    <property type="molecule type" value="Genomic_DNA"/>
</dbReference>
<keyword evidence="11 13" id="KW-0472">Membrane</keyword>